<dbReference type="RefSeq" id="WP_079417833.1">
    <property type="nucleotide sequence ID" value="NZ_MBTG01000034.1"/>
</dbReference>
<dbReference type="STRING" id="1469647.BC351_08040"/>
<organism evidence="6 7">
    <name type="scientific">Paenibacillus ferrarius</name>
    <dbReference type="NCBI Taxonomy" id="1469647"/>
    <lineage>
        <taxon>Bacteria</taxon>
        <taxon>Bacillati</taxon>
        <taxon>Bacillota</taxon>
        <taxon>Bacilli</taxon>
        <taxon>Bacillales</taxon>
        <taxon>Paenibacillaceae</taxon>
        <taxon>Paenibacillus</taxon>
    </lineage>
</organism>
<feature type="transmembrane region" description="Helical" evidence="4">
    <location>
        <begin position="301"/>
        <end position="318"/>
    </location>
</feature>
<dbReference type="PROSITE" id="PS01124">
    <property type="entry name" value="HTH_ARAC_FAMILY_2"/>
    <property type="match status" value="1"/>
</dbReference>
<dbReference type="GO" id="GO:0003700">
    <property type="term" value="F:DNA-binding transcription factor activity"/>
    <property type="evidence" value="ECO:0007669"/>
    <property type="project" value="InterPro"/>
</dbReference>
<dbReference type="PANTHER" id="PTHR43280">
    <property type="entry name" value="ARAC-FAMILY TRANSCRIPTIONAL REGULATOR"/>
    <property type="match status" value="1"/>
</dbReference>
<feature type="transmembrane region" description="Helical" evidence="4">
    <location>
        <begin position="12"/>
        <end position="37"/>
    </location>
</feature>
<keyword evidence="3" id="KW-0804">Transcription</keyword>
<keyword evidence="1" id="KW-0805">Transcription regulation</keyword>
<dbReference type="SMART" id="SM00342">
    <property type="entry name" value="HTH_ARAC"/>
    <property type="match status" value="1"/>
</dbReference>
<feature type="domain" description="HTH araC/xylS-type" evidence="5">
    <location>
        <begin position="634"/>
        <end position="733"/>
    </location>
</feature>
<dbReference type="SUPFAM" id="SSF46689">
    <property type="entry name" value="Homeodomain-like"/>
    <property type="match status" value="1"/>
</dbReference>
<keyword evidence="4" id="KW-1133">Transmembrane helix</keyword>
<evidence type="ECO:0000256" key="2">
    <source>
        <dbReference type="ARBA" id="ARBA00023125"/>
    </source>
</evidence>
<dbReference type="PANTHER" id="PTHR43280:SF28">
    <property type="entry name" value="HTH-TYPE TRANSCRIPTIONAL ACTIVATOR RHAS"/>
    <property type="match status" value="1"/>
</dbReference>
<accession>A0A1V4HDB4</accession>
<reference evidence="7" key="1">
    <citation type="submission" date="2016-07" db="EMBL/GenBank/DDBJ databases">
        <authorList>
            <person name="Florea S."/>
            <person name="Webb J.S."/>
            <person name="Jaromczyk J."/>
            <person name="Schardl C.L."/>
        </authorList>
    </citation>
    <scope>NUCLEOTIDE SEQUENCE [LARGE SCALE GENOMIC DNA]</scope>
    <source>
        <strain evidence="7">CY1</strain>
    </source>
</reference>
<dbReference type="Pfam" id="PF12833">
    <property type="entry name" value="HTH_18"/>
    <property type="match status" value="1"/>
</dbReference>
<gene>
    <name evidence="6" type="ORF">BC351_08040</name>
</gene>
<dbReference type="AlphaFoldDB" id="A0A1V4HDB4"/>
<proteinExistence type="predicted"/>
<evidence type="ECO:0000313" key="7">
    <source>
        <dbReference type="Proteomes" id="UP000190626"/>
    </source>
</evidence>
<keyword evidence="7" id="KW-1185">Reference proteome</keyword>
<dbReference type="PRINTS" id="PR00032">
    <property type="entry name" value="HTHARAC"/>
</dbReference>
<dbReference type="InterPro" id="IPR009057">
    <property type="entry name" value="Homeodomain-like_sf"/>
</dbReference>
<dbReference type="Proteomes" id="UP000190626">
    <property type="component" value="Unassembled WGS sequence"/>
</dbReference>
<sequence>MKVPSRMLESRYFSSLFVYLSTLMAVVVLAVSFILYLQFVKIEQRKIYTFSEESLSQISSAADSVLENAKMAIAQILLDKDMSKIFYPAATDPVDMKNITDRLNLIASMPFLHSVYLYNGKLDVYYISNYGLQKKSNVDDQEIVDIIKGFKPEMNLKPITRTIKRQSNFVGIEYNVYTFIYYEATSSEEGSAIVLNVSDSWMKKVIEGMDKNRNGSIIMMDSQGVMFSSIYKDSMLSALSDQEFVQDILHSKEKSGHFIGKVDGVKSLITFASSDSLDWKFVRYTPYEVVVKDVNTMRTRTLGICLLLIVVGFALSYLSSKRLNRPMAAMLKRVGIQDQALRENSYKLKQDFLRQWMLSDGQVSKPIVIKQLEHFEISLDTHRPIVILLLKIDHFKEFSLQYSFKDRGLLRFGVMNIASEIISGYVPCEAVDLGDDHVVFMMNELKGIDIDKLVQDIQQAIKKHLKMSVTAAVSRPGLDIWDCRQCYADALEASQFRVFYGWGSLIHAEFTAERNCRTFRYPIQQEEQLTDALMSGRMEEVKRLCSVILESTDGYAYKDLQLTVFRLFFAINMVVDTLEKASGYGFSINFGEVFAQLSELERLSDIQNQFLESFQRIEEKLGERKNTRYDELMRRIRGIIELQYMNDDLSIDSIADILNMSSVYLGRLIKKYTSKTINDYIIEVRIEKSMDLLASSNKTITEISKDTGFASMSYFGRVFKKIQGITPNEYRQKMRETSQTNGNES</sequence>
<dbReference type="Gene3D" id="3.30.450.20">
    <property type="entry name" value="PAS domain"/>
    <property type="match status" value="1"/>
</dbReference>
<dbReference type="EMBL" id="MBTG01000034">
    <property type="protein sequence ID" value="OPH50591.1"/>
    <property type="molecule type" value="Genomic_DNA"/>
</dbReference>
<name>A0A1V4HDB4_9BACL</name>
<protein>
    <recommendedName>
        <fullName evidence="5">HTH araC/xylS-type domain-containing protein</fullName>
    </recommendedName>
</protein>
<evidence type="ECO:0000256" key="3">
    <source>
        <dbReference type="ARBA" id="ARBA00023163"/>
    </source>
</evidence>
<keyword evidence="2" id="KW-0238">DNA-binding</keyword>
<dbReference type="GO" id="GO:0043565">
    <property type="term" value="F:sequence-specific DNA binding"/>
    <property type="evidence" value="ECO:0007669"/>
    <property type="project" value="InterPro"/>
</dbReference>
<dbReference type="Gene3D" id="1.10.10.60">
    <property type="entry name" value="Homeodomain-like"/>
    <property type="match status" value="2"/>
</dbReference>
<evidence type="ECO:0000313" key="6">
    <source>
        <dbReference type="EMBL" id="OPH50591.1"/>
    </source>
</evidence>
<comment type="caution">
    <text evidence="6">The sequence shown here is derived from an EMBL/GenBank/DDBJ whole genome shotgun (WGS) entry which is preliminary data.</text>
</comment>
<keyword evidence="4" id="KW-0812">Transmembrane</keyword>
<evidence type="ECO:0000256" key="4">
    <source>
        <dbReference type="SAM" id="Phobius"/>
    </source>
</evidence>
<keyword evidence="4" id="KW-0472">Membrane</keyword>
<dbReference type="InterPro" id="IPR020449">
    <property type="entry name" value="Tscrpt_reg_AraC-type_HTH"/>
</dbReference>
<dbReference type="OrthoDB" id="2503690at2"/>
<dbReference type="InterPro" id="IPR018060">
    <property type="entry name" value="HTH_AraC"/>
</dbReference>
<evidence type="ECO:0000256" key="1">
    <source>
        <dbReference type="ARBA" id="ARBA00023015"/>
    </source>
</evidence>
<evidence type="ECO:0000259" key="5">
    <source>
        <dbReference type="PROSITE" id="PS01124"/>
    </source>
</evidence>